<dbReference type="SMART" id="SM00382">
    <property type="entry name" value="AAA"/>
    <property type="match status" value="1"/>
</dbReference>
<keyword evidence="2" id="KW-0067">ATP-binding</keyword>
<dbReference type="EMBL" id="JACBZT010000001">
    <property type="protein sequence ID" value="NYJ06593.1"/>
    <property type="molecule type" value="Genomic_DNA"/>
</dbReference>
<reference evidence="2 3" key="1">
    <citation type="submission" date="2020-07" db="EMBL/GenBank/DDBJ databases">
        <title>Sequencing the genomes of 1000 actinobacteria strains.</title>
        <authorList>
            <person name="Klenk H.-P."/>
        </authorList>
    </citation>
    <scope>NUCLEOTIDE SEQUENCE [LARGE SCALE GENOMIC DNA]</scope>
    <source>
        <strain evidence="2 3">DSM 104001</strain>
    </source>
</reference>
<proteinExistence type="predicted"/>
<dbReference type="SUPFAM" id="SSF52540">
    <property type="entry name" value="P-loop containing nucleoside triphosphate hydrolases"/>
    <property type="match status" value="1"/>
</dbReference>
<dbReference type="Proteomes" id="UP000541969">
    <property type="component" value="Unassembled WGS sequence"/>
</dbReference>
<evidence type="ECO:0000259" key="1">
    <source>
        <dbReference type="SMART" id="SM00382"/>
    </source>
</evidence>
<keyword evidence="2" id="KW-0547">Nucleotide-binding</keyword>
<organism evidence="2 3">
    <name type="scientific">Petropleomorpha daqingensis</name>
    <dbReference type="NCBI Taxonomy" id="2026353"/>
    <lineage>
        <taxon>Bacteria</taxon>
        <taxon>Bacillati</taxon>
        <taxon>Actinomycetota</taxon>
        <taxon>Actinomycetes</taxon>
        <taxon>Geodermatophilales</taxon>
        <taxon>Geodermatophilaceae</taxon>
        <taxon>Petropleomorpha</taxon>
    </lineage>
</organism>
<dbReference type="InterPro" id="IPR027417">
    <property type="entry name" value="P-loop_NTPase"/>
</dbReference>
<dbReference type="Pfam" id="PF13481">
    <property type="entry name" value="AAA_25"/>
    <property type="match status" value="1"/>
</dbReference>
<dbReference type="AlphaFoldDB" id="A0A853CKU2"/>
<accession>A0A853CKU2</accession>
<comment type="caution">
    <text evidence="2">The sequence shown here is derived from an EMBL/GenBank/DDBJ whole genome shotgun (WGS) entry which is preliminary data.</text>
</comment>
<evidence type="ECO:0000313" key="3">
    <source>
        <dbReference type="Proteomes" id="UP000541969"/>
    </source>
</evidence>
<sequence>MSDWDEALTAELDAIEDAAREQRAERLARLRPLAEQQITAELVDQYGPDLSEWPEWKRPGSSEYEHRVDGRADWLHDKERNMQLWQEQAARGMYLPANVGATDAAIEVEPYETSDGVRERYVYPGGRRFPKDGPRAVELEENVALREDAVAREHADGGHQTTNVWWCADCLARVDGLERGPDAELQRTAADRIRYRIRFRLGFDVVAPQPEQPDRLTSGSAFLVEDEDGGQLWGGLWQSGEALTLVGPPGIGKTTLAQQVIGQAIDEEPDTVLGEQVACFDLVVYLAMDRPRQIARSLRRTLADADPELLDERLVVWSGPPPEDVAARPEALLELVQRAAGGDLASRRVAVVIDSLKDVAVGLVDDAVGASYNRARQLVLAAGVEVLELHHLVKRGANGAKPTSLADVYGSAWITAGAGSVVLLWGEPGDPVVELRHLKSPAGEVGPLRVAIDHTTGTASLIEGTDLLAMLRARREGLSAKAAAVALYDAEKPSSGQVEKARRQLDKLVSSGLAYRHEAPAGTRQATVWTALTASADLTVTSRDPFDEEGSR</sequence>
<dbReference type="RefSeq" id="WP_179717816.1">
    <property type="nucleotide sequence ID" value="NZ_JACBZT010000001.1"/>
</dbReference>
<evidence type="ECO:0000313" key="2">
    <source>
        <dbReference type="EMBL" id="NYJ06593.1"/>
    </source>
</evidence>
<feature type="domain" description="AAA+ ATPase" evidence="1">
    <location>
        <begin position="239"/>
        <end position="407"/>
    </location>
</feature>
<dbReference type="InterPro" id="IPR003593">
    <property type="entry name" value="AAA+_ATPase"/>
</dbReference>
<keyword evidence="3" id="KW-1185">Reference proteome</keyword>
<name>A0A853CKU2_9ACTN</name>
<protein>
    <submittedName>
        <fullName evidence="2">Energy-coupling factor transporter ATP-binding protein EcfA2</fullName>
    </submittedName>
</protein>
<gene>
    <name evidence="2" type="ORF">GGQ55_002871</name>
</gene>
<dbReference type="GO" id="GO:0005524">
    <property type="term" value="F:ATP binding"/>
    <property type="evidence" value="ECO:0007669"/>
    <property type="project" value="UniProtKB-KW"/>
</dbReference>
<dbReference type="Gene3D" id="3.40.50.300">
    <property type="entry name" value="P-loop containing nucleotide triphosphate hydrolases"/>
    <property type="match status" value="1"/>
</dbReference>